<dbReference type="OrthoDB" id="3259529at2759"/>
<dbReference type="GeneID" id="54481997"/>
<dbReference type="AlphaFoldDB" id="A0A6A6W9Y5"/>
<evidence type="ECO:0000313" key="2">
    <source>
        <dbReference type="Proteomes" id="UP000799437"/>
    </source>
</evidence>
<gene>
    <name evidence="1" type="ORF">EJ05DRAFT_344195</name>
</gene>
<proteinExistence type="predicted"/>
<name>A0A6A6W9Y5_9PEZI</name>
<keyword evidence="2" id="KW-1185">Reference proteome</keyword>
<sequence length="227" mass="25221">MRQSRLNDAAIALDRVLGHAQIRFGIFGGYAIGALGGNRESKDIDCVASVTKQQIINILDKKEGFEAVMQSRQDYVAFLWSDKPNREGAVLVEIFCEQFPGARYSMRNAEVRPITINGEGLGQGSSNFFDPVYIFKGKLRAAALRKKFHDSADLRWIEGRYSAQIHERRSELSMLYIGIALKRYPELDLLFTRLGVDVEACKKAANEVDLEKLPAPAPGDVQGGILG</sequence>
<dbReference type="EMBL" id="ML996570">
    <property type="protein sequence ID" value="KAF2759375.1"/>
    <property type="molecule type" value="Genomic_DNA"/>
</dbReference>
<organism evidence="1 2">
    <name type="scientific">Pseudovirgaria hyperparasitica</name>
    <dbReference type="NCBI Taxonomy" id="470096"/>
    <lineage>
        <taxon>Eukaryota</taxon>
        <taxon>Fungi</taxon>
        <taxon>Dikarya</taxon>
        <taxon>Ascomycota</taxon>
        <taxon>Pezizomycotina</taxon>
        <taxon>Dothideomycetes</taxon>
        <taxon>Dothideomycetes incertae sedis</taxon>
        <taxon>Acrospermales</taxon>
        <taxon>Acrospermaceae</taxon>
        <taxon>Pseudovirgaria</taxon>
    </lineage>
</organism>
<reference evidence="1" key="1">
    <citation type="journal article" date="2020" name="Stud. Mycol.">
        <title>101 Dothideomycetes genomes: a test case for predicting lifestyles and emergence of pathogens.</title>
        <authorList>
            <person name="Haridas S."/>
            <person name="Albert R."/>
            <person name="Binder M."/>
            <person name="Bloem J."/>
            <person name="Labutti K."/>
            <person name="Salamov A."/>
            <person name="Andreopoulos B."/>
            <person name="Baker S."/>
            <person name="Barry K."/>
            <person name="Bills G."/>
            <person name="Bluhm B."/>
            <person name="Cannon C."/>
            <person name="Castanera R."/>
            <person name="Culley D."/>
            <person name="Daum C."/>
            <person name="Ezra D."/>
            <person name="Gonzalez J."/>
            <person name="Henrissat B."/>
            <person name="Kuo A."/>
            <person name="Liang C."/>
            <person name="Lipzen A."/>
            <person name="Lutzoni F."/>
            <person name="Magnuson J."/>
            <person name="Mondo S."/>
            <person name="Nolan M."/>
            <person name="Ohm R."/>
            <person name="Pangilinan J."/>
            <person name="Park H.-J."/>
            <person name="Ramirez L."/>
            <person name="Alfaro M."/>
            <person name="Sun H."/>
            <person name="Tritt A."/>
            <person name="Yoshinaga Y."/>
            <person name="Zwiers L.-H."/>
            <person name="Turgeon B."/>
            <person name="Goodwin S."/>
            <person name="Spatafora J."/>
            <person name="Crous P."/>
            <person name="Grigoriev I."/>
        </authorList>
    </citation>
    <scope>NUCLEOTIDE SEQUENCE</scope>
    <source>
        <strain evidence="1">CBS 121739</strain>
    </source>
</reference>
<dbReference type="Proteomes" id="UP000799437">
    <property type="component" value="Unassembled WGS sequence"/>
</dbReference>
<accession>A0A6A6W9Y5</accession>
<evidence type="ECO:0000313" key="1">
    <source>
        <dbReference type="EMBL" id="KAF2759375.1"/>
    </source>
</evidence>
<dbReference type="RefSeq" id="XP_033601826.1">
    <property type="nucleotide sequence ID" value="XM_033740943.1"/>
</dbReference>
<protein>
    <submittedName>
        <fullName evidence="1">Uncharacterized protein</fullName>
    </submittedName>
</protein>